<feature type="region of interest" description="Disordered" evidence="1">
    <location>
        <begin position="77"/>
        <end position="106"/>
    </location>
</feature>
<proteinExistence type="predicted"/>
<evidence type="ECO:0000313" key="2">
    <source>
        <dbReference type="EMBL" id="CAF4567802.1"/>
    </source>
</evidence>
<protein>
    <submittedName>
        <fullName evidence="2">Uncharacterized protein</fullName>
    </submittedName>
</protein>
<keyword evidence="3" id="KW-1185">Reference proteome</keyword>
<feature type="compositionally biased region" description="Polar residues" evidence="1">
    <location>
        <begin position="97"/>
        <end position="106"/>
    </location>
</feature>
<dbReference type="AlphaFoldDB" id="A0A820ZM26"/>
<reference evidence="2" key="1">
    <citation type="submission" date="2021-02" db="EMBL/GenBank/DDBJ databases">
        <authorList>
            <person name="Nowell W R."/>
        </authorList>
    </citation>
    <scope>NUCLEOTIDE SEQUENCE</scope>
</reference>
<accession>A0A820ZM26</accession>
<evidence type="ECO:0000313" key="3">
    <source>
        <dbReference type="Proteomes" id="UP000663866"/>
    </source>
</evidence>
<dbReference type="EMBL" id="CAJOBG010064631">
    <property type="protein sequence ID" value="CAF4567802.1"/>
    <property type="molecule type" value="Genomic_DNA"/>
</dbReference>
<gene>
    <name evidence="2" type="ORF">OVN521_LOCUS43921</name>
</gene>
<sequence>MQNQLLQPTDNNVLIKGKSLIIHHRHEKRLRNTRRQIHELWNSVFHETEVIDIALMVGTYLNQNSKQELSARMIKHIQSAGSSHEGETQRPPDKQAANIQSKQRSQ</sequence>
<dbReference type="Proteomes" id="UP000663866">
    <property type="component" value="Unassembled WGS sequence"/>
</dbReference>
<comment type="caution">
    <text evidence="2">The sequence shown here is derived from an EMBL/GenBank/DDBJ whole genome shotgun (WGS) entry which is preliminary data.</text>
</comment>
<organism evidence="2 3">
    <name type="scientific">Rotaria magnacalcarata</name>
    <dbReference type="NCBI Taxonomy" id="392030"/>
    <lineage>
        <taxon>Eukaryota</taxon>
        <taxon>Metazoa</taxon>
        <taxon>Spiralia</taxon>
        <taxon>Gnathifera</taxon>
        <taxon>Rotifera</taxon>
        <taxon>Eurotatoria</taxon>
        <taxon>Bdelloidea</taxon>
        <taxon>Philodinida</taxon>
        <taxon>Philodinidae</taxon>
        <taxon>Rotaria</taxon>
    </lineage>
</organism>
<evidence type="ECO:0000256" key="1">
    <source>
        <dbReference type="SAM" id="MobiDB-lite"/>
    </source>
</evidence>
<name>A0A820ZM26_9BILA</name>
<feature type="compositionally biased region" description="Basic and acidic residues" evidence="1">
    <location>
        <begin position="84"/>
        <end position="93"/>
    </location>
</feature>